<dbReference type="InterPro" id="IPR036388">
    <property type="entry name" value="WH-like_DNA-bd_sf"/>
</dbReference>
<name>A0A4V1A2D5_9BURK</name>
<dbReference type="GO" id="GO:0003677">
    <property type="term" value="F:DNA binding"/>
    <property type="evidence" value="ECO:0007669"/>
    <property type="project" value="UniProtKB-KW"/>
</dbReference>
<dbReference type="NCBIfam" id="TIGR02937">
    <property type="entry name" value="sigma70-ECF"/>
    <property type="match status" value="1"/>
</dbReference>
<dbReference type="InterPro" id="IPR007627">
    <property type="entry name" value="RNA_pol_sigma70_r2"/>
</dbReference>
<keyword evidence="4 6" id="KW-0238">DNA-binding</keyword>
<dbReference type="GO" id="GO:0016987">
    <property type="term" value="F:sigma factor activity"/>
    <property type="evidence" value="ECO:0007669"/>
    <property type="project" value="UniProtKB-KW"/>
</dbReference>
<proteinExistence type="inferred from homology"/>
<evidence type="ECO:0000256" key="1">
    <source>
        <dbReference type="ARBA" id="ARBA00010641"/>
    </source>
</evidence>
<dbReference type="Proteomes" id="UP000292939">
    <property type="component" value="Chromosome"/>
</dbReference>
<dbReference type="InterPro" id="IPR014284">
    <property type="entry name" value="RNA_pol_sigma-70_dom"/>
</dbReference>
<gene>
    <name evidence="9" type="ORF">DW355_13895</name>
</gene>
<dbReference type="Gene3D" id="1.10.1740.10">
    <property type="match status" value="1"/>
</dbReference>
<protein>
    <recommendedName>
        <fullName evidence="6">RNA polymerase sigma factor</fullName>
    </recommendedName>
</protein>
<comment type="similarity">
    <text evidence="1 6">Belongs to the sigma-70 factor family. ECF subfamily.</text>
</comment>
<dbReference type="KEGG" id="hgr:DW355_13895"/>
<dbReference type="InterPro" id="IPR013324">
    <property type="entry name" value="RNA_pol_sigma_r3/r4-like"/>
</dbReference>
<dbReference type="SUPFAM" id="SSF88946">
    <property type="entry name" value="Sigma2 domain of RNA polymerase sigma factors"/>
    <property type="match status" value="1"/>
</dbReference>
<evidence type="ECO:0000256" key="3">
    <source>
        <dbReference type="ARBA" id="ARBA00023082"/>
    </source>
</evidence>
<dbReference type="Gene3D" id="1.10.10.10">
    <property type="entry name" value="Winged helix-like DNA-binding domain superfamily/Winged helix DNA-binding domain"/>
    <property type="match status" value="1"/>
</dbReference>
<dbReference type="InterPro" id="IPR013249">
    <property type="entry name" value="RNA_pol_sigma70_r4_t2"/>
</dbReference>
<evidence type="ECO:0000256" key="4">
    <source>
        <dbReference type="ARBA" id="ARBA00023125"/>
    </source>
</evidence>
<dbReference type="RefSeq" id="WP_131280915.1">
    <property type="nucleotide sequence ID" value="NZ_CP031395.1"/>
</dbReference>
<dbReference type="InterPro" id="IPR013325">
    <property type="entry name" value="RNA_pol_sigma_r2"/>
</dbReference>
<evidence type="ECO:0000313" key="10">
    <source>
        <dbReference type="Proteomes" id="UP000292939"/>
    </source>
</evidence>
<dbReference type="InterPro" id="IPR000838">
    <property type="entry name" value="RNA_pol_sigma70_ECF_CS"/>
</dbReference>
<accession>A0A4V1A2D5</accession>
<feature type="domain" description="RNA polymerase sigma-70 region 2" evidence="7">
    <location>
        <begin position="25"/>
        <end position="92"/>
    </location>
</feature>
<evidence type="ECO:0000259" key="7">
    <source>
        <dbReference type="Pfam" id="PF04542"/>
    </source>
</evidence>
<evidence type="ECO:0000256" key="2">
    <source>
        <dbReference type="ARBA" id="ARBA00023015"/>
    </source>
</evidence>
<keyword evidence="3 6" id="KW-0731">Sigma factor</keyword>
<dbReference type="SUPFAM" id="SSF88659">
    <property type="entry name" value="Sigma3 and sigma4 domains of RNA polymerase sigma factors"/>
    <property type="match status" value="1"/>
</dbReference>
<evidence type="ECO:0000256" key="5">
    <source>
        <dbReference type="ARBA" id="ARBA00023163"/>
    </source>
</evidence>
<sequence>MDDRDEVSRLLARVALRDAQAFEALYRLAAGRLMAVAWRVTQDRVMAEDVLQDVFVSIWNRSTEGAPGQHRTLAWLCVVTRHRAIDLVRKRKPEEPLHGQGDCGAELTHDVAAEGASPMEQLLDHEDDARLGHCMETLETEPRRALLLAFYEGLTHTEIASRMRRPLGTIKAWTRRSLMRLKGCMEALA</sequence>
<dbReference type="GO" id="GO:0006352">
    <property type="term" value="P:DNA-templated transcription initiation"/>
    <property type="evidence" value="ECO:0007669"/>
    <property type="project" value="InterPro"/>
</dbReference>
<dbReference type="PANTHER" id="PTHR43133:SF62">
    <property type="entry name" value="RNA POLYMERASE SIGMA FACTOR SIGZ"/>
    <property type="match status" value="1"/>
</dbReference>
<dbReference type="InterPro" id="IPR039425">
    <property type="entry name" value="RNA_pol_sigma-70-like"/>
</dbReference>
<dbReference type="OrthoDB" id="9784272at2"/>
<dbReference type="PANTHER" id="PTHR43133">
    <property type="entry name" value="RNA POLYMERASE ECF-TYPE SIGMA FACTO"/>
    <property type="match status" value="1"/>
</dbReference>
<evidence type="ECO:0000256" key="6">
    <source>
        <dbReference type="RuleBase" id="RU000716"/>
    </source>
</evidence>
<keyword evidence="2 6" id="KW-0805">Transcription regulation</keyword>
<dbReference type="EMBL" id="CP031395">
    <property type="protein sequence ID" value="QBK05669.1"/>
    <property type="molecule type" value="Genomic_DNA"/>
</dbReference>
<reference evidence="9 10" key="1">
    <citation type="submission" date="2018-07" db="EMBL/GenBank/DDBJ databases">
        <title>Exploring interactions and the metabolic potential of the ultra-small soil bacteria Hylemonella gracilis.</title>
        <authorList>
            <person name="Tyc O."/>
            <person name="Kulkarni P."/>
            <person name="Gawehns F."/>
            <person name="Hundscheid M."/>
            <person name="Zweers H."/>
            <person name="Garbeva P."/>
        </authorList>
    </citation>
    <scope>NUCLEOTIDE SEQUENCE [LARGE SCALE GENOMIC DNA]</scope>
    <source>
        <strain evidence="9 10">NS1</strain>
    </source>
</reference>
<evidence type="ECO:0000313" key="9">
    <source>
        <dbReference type="EMBL" id="QBK05669.1"/>
    </source>
</evidence>
<dbReference type="Pfam" id="PF08281">
    <property type="entry name" value="Sigma70_r4_2"/>
    <property type="match status" value="1"/>
</dbReference>
<keyword evidence="5 6" id="KW-0804">Transcription</keyword>
<dbReference type="Pfam" id="PF04542">
    <property type="entry name" value="Sigma70_r2"/>
    <property type="match status" value="1"/>
</dbReference>
<evidence type="ECO:0000259" key="8">
    <source>
        <dbReference type="Pfam" id="PF08281"/>
    </source>
</evidence>
<dbReference type="AlphaFoldDB" id="A0A4V1A2D5"/>
<dbReference type="PROSITE" id="PS01063">
    <property type="entry name" value="SIGMA70_ECF"/>
    <property type="match status" value="1"/>
</dbReference>
<organism evidence="9 10">
    <name type="scientific">Hylemonella gracilis</name>
    <dbReference type="NCBI Taxonomy" id="80880"/>
    <lineage>
        <taxon>Bacteria</taxon>
        <taxon>Pseudomonadati</taxon>
        <taxon>Pseudomonadota</taxon>
        <taxon>Betaproteobacteria</taxon>
        <taxon>Burkholderiales</taxon>
        <taxon>Comamonadaceae</taxon>
        <taxon>Hylemonella</taxon>
    </lineage>
</organism>
<feature type="domain" description="RNA polymerase sigma factor 70 region 4 type 2" evidence="8">
    <location>
        <begin position="130"/>
        <end position="181"/>
    </location>
</feature>